<evidence type="ECO:0000313" key="2">
    <source>
        <dbReference type="EMBL" id="KZC14636.1"/>
    </source>
</evidence>
<evidence type="ECO:0000313" key="3">
    <source>
        <dbReference type="Proteomes" id="UP000076502"/>
    </source>
</evidence>
<proteinExistence type="predicted"/>
<dbReference type="SUPFAM" id="SSF55729">
    <property type="entry name" value="Acyl-CoA N-acyltransferases (Nat)"/>
    <property type="match status" value="1"/>
</dbReference>
<dbReference type="PANTHER" id="PTHR20905:SF28">
    <property type="entry name" value="GH28833P-RELATED"/>
    <property type="match status" value="1"/>
</dbReference>
<name>A0A154PRU6_DUFNO</name>
<dbReference type="Proteomes" id="UP000076502">
    <property type="component" value="Unassembled WGS sequence"/>
</dbReference>
<evidence type="ECO:0008006" key="4">
    <source>
        <dbReference type="Google" id="ProtNLM"/>
    </source>
</evidence>
<dbReference type="EMBL" id="KQ435095">
    <property type="protein sequence ID" value="KZC14636.1"/>
    <property type="molecule type" value="Genomic_DNA"/>
</dbReference>
<dbReference type="GO" id="GO:0008080">
    <property type="term" value="F:N-acetyltransferase activity"/>
    <property type="evidence" value="ECO:0007669"/>
    <property type="project" value="TreeGrafter"/>
</dbReference>
<sequence>MCKASALLQDQSSVNGYLELIRTWMKDTTSLVACSVKSGRVIGTAITRIDSFPEKTDVYGRVQILEGEKLKNIMHLMNTLLLQTKPYEKFEQLEYFRIYLLCVHPSYQEKGIEVALLDVCVQVAKSMHLLAIGGIFTCGSSQTRAHSIGFKLFSEIRYNRWIVHDRVVFDDPGRGNYSAAFMGMLTSFDDEPKDRETLSNDTLEKRDGEISTQLSETQNSKFVVSETSESKSL</sequence>
<dbReference type="STRING" id="178035.A0A154PRU6"/>
<dbReference type="PANTHER" id="PTHR20905">
    <property type="entry name" value="N-ACETYLTRANSFERASE-RELATED"/>
    <property type="match status" value="1"/>
</dbReference>
<reference evidence="2 3" key="1">
    <citation type="submission" date="2015-07" db="EMBL/GenBank/DDBJ databases">
        <title>The genome of Dufourea novaeangliae.</title>
        <authorList>
            <person name="Pan H."/>
            <person name="Kapheim K."/>
        </authorList>
    </citation>
    <scope>NUCLEOTIDE SEQUENCE [LARGE SCALE GENOMIC DNA]</scope>
    <source>
        <strain evidence="2">0120121106</strain>
        <tissue evidence="2">Whole body</tissue>
    </source>
</reference>
<accession>A0A154PRU6</accession>
<protein>
    <recommendedName>
        <fullName evidence="4">N-acetyltransferase domain-containing protein</fullName>
    </recommendedName>
</protein>
<gene>
    <name evidence="2" type="ORF">WN55_07050</name>
</gene>
<evidence type="ECO:0000256" key="1">
    <source>
        <dbReference type="SAM" id="MobiDB-lite"/>
    </source>
</evidence>
<feature type="compositionally biased region" description="Basic and acidic residues" evidence="1">
    <location>
        <begin position="191"/>
        <end position="209"/>
    </location>
</feature>
<organism evidence="2 3">
    <name type="scientific">Dufourea novaeangliae</name>
    <name type="common">Sweat bee</name>
    <dbReference type="NCBI Taxonomy" id="178035"/>
    <lineage>
        <taxon>Eukaryota</taxon>
        <taxon>Metazoa</taxon>
        <taxon>Ecdysozoa</taxon>
        <taxon>Arthropoda</taxon>
        <taxon>Hexapoda</taxon>
        <taxon>Insecta</taxon>
        <taxon>Pterygota</taxon>
        <taxon>Neoptera</taxon>
        <taxon>Endopterygota</taxon>
        <taxon>Hymenoptera</taxon>
        <taxon>Apocrita</taxon>
        <taxon>Aculeata</taxon>
        <taxon>Apoidea</taxon>
        <taxon>Anthophila</taxon>
        <taxon>Halictidae</taxon>
        <taxon>Rophitinae</taxon>
        <taxon>Dufourea</taxon>
    </lineage>
</organism>
<keyword evidence="3" id="KW-1185">Reference proteome</keyword>
<dbReference type="Gene3D" id="3.40.630.30">
    <property type="match status" value="1"/>
</dbReference>
<dbReference type="AlphaFoldDB" id="A0A154PRU6"/>
<feature type="compositionally biased region" description="Polar residues" evidence="1">
    <location>
        <begin position="210"/>
        <end position="227"/>
    </location>
</feature>
<dbReference type="InterPro" id="IPR016181">
    <property type="entry name" value="Acyl_CoA_acyltransferase"/>
</dbReference>
<feature type="region of interest" description="Disordered" evidence="1">
    <location>
        <begin position="191"/>
        <end position="233"/>
    </location>
</feature>